<keyword evidence="5 6" id="KW-0472">Membrane</keyword>
<dbReference type="InterPro" id="IPR038213">
    <property type="entry name" value="IFI6/IFI27-like_sf"/>
</dbReference>
<organism evidence="7 8">
    <name type="scientific">Marasmiellus scandens</name>
    <dbReference type="NCBI Taxonomy" id="2682957"/>
    <lineage>
        <taxon>Eukaryota</taxon>
        <taxon>Fungi</taxon>
        <taxon>Dikarya</taxon>
        <taxon>Basidiomycota</taxon>
        <taxon>Agaricomycotina</taxon>
        <taxon>Agaricomycetes</taxon>
        <taxon>Agaricomycetidae</taxon>
        <taxon>Agaricales</taxon>
        <taxon>Marasmiineae</taxon>
        <taxon>Omphalotaceae</taxon>
        <taxon>Marasmiellus</taxon>
    </lineage>
</organism>
<evidence type="ECO:0000256" key="6">
    <source>
        <dbReference type="SAM" id="Phobius"/>
    </source>
</evidence>
<gene>
    <name evidence="7" type="ORF">VKT23_007781</name>
</gene>
<evidence type="ECO:0000256" key="3">
    <source>
        <dbReference type="ARBA" id="ARBA00022692"/>
    </source>
</evidence>
<dbReference type="Pfam" id="PF06140">
    <property type="entry name" value="Ifi-6-16"/>
    <property type="match status" value="1"/>
</dbReference>
<evidence type="ECO:0000256" key="1">
    <source>
        <dbReference type="ARBA" id="ARBA00004141"/>
    </source>
</evidence>
<feature type="transmembrane region" description="Helical" evidence="6">
    <location>
        <begin position="75"/>
        <end position="95"/>
    </location>
</feature>
<keyword evidence="3 6" id="KW-0812">Transmembrane</keyword>
<evidence type="ECO:0000313" key="7">
    <source>
        <dbReference type="EMBL" id="KAK7462177.1"/>
    </source>
</evidence>
<evidence type="ECO:0000256" key="4">
    <source>
        <dbReference type="ARBA" id="ARBA00022989"/>
    </source>
</evidence>
<name>A0ABR1JIZ6_9AGAR</name>
<feature type="transmembrane region" description="Helical" evidence="6">
    <location>
        <begin position="101"/>
        <end position="126"/>
    </location>
</feature>
<feature type="transmembrane region" description="Helical" evidence="6">
    <location>
        <begin position="38"/>
        <end position="63"/>
    </location>
</feature>
<evidence type="ECO:0000256" key="5">
    <source>
        <dbReference type="ARBA" id="ARBA00023136"/>
    </source>
</evidence>
<evidence type="ECO:0000256" key="2">
    <source>
        <dbReference type="ARBA" id="ARBA00007262"/>
    </source>
</evidence>
<proteinExistence type="inferred from homology"/>
<comment type="caution">
    <text evidence="7">The sequence shown here is derived from an EMBL/GenBank/DDBJ whole genome shotgun (WGS) entry which is preliminary data.</text>
</comment>
<evidence type="ECO:0008006" key="9">
    <source>
        <dbReference type="Google" id="ProtNLM"/>
    </source>
</evidence>
<dbReference type="Gene3D" id="6.10.110.10">
    <property type="match status" value="1"/>
</dbReference>
<evidence type="ECO:0000313" key="8">
    <source>
        <dbReference type="Proteomes" id="UP001498398"/>
    </source>
</evidence>
<dbReference type="InterPro" id="IPR009311">
    <property type="entry name" value="IFI6/IFI27-like"/>
</dbReference>
<comment type="subcellular location">
    <subcellularLocation>
        <location evidence="1">Membrane</location>
        <topology evidence="1">Multi-pass membrane protein</topology>
    </subcellularLocation>
</comment>
<comment type="similarity">
    <text evidence="2">Belongs to the IFI6/IFI27 family.</text>
</comment>
<dbReference type="Proteomes" id="UP001498398">
    <property type="component" value="Unassembled WGS sequence"/>
</dbReference>
<dbReference type="EMBL" id="JBANRG010000011">
    <property type="protein sequence ID" value="KAK7462177.1"/>
    <property type="molecule type" value="Genomic_DNA"/>
</dbReference>
<keyword evidence="8" id="KW-1185">Reference proteome</keyword>
<reference evidence="7 8" key="1">
    <citation type="submission" date="2024-01" db="EMBL/GenBank/DDBJ databases">
        <title>A draft genome for the cacao thread blight pathogen Marasmiellus scandens.</title>
        <authorList>
            <person name="Baruah I.K."/>
            <person name="Leung J."/>
            <person name="Bukari Y."/>
            <person name="Amoako-Attah I."/>
            <person name="Meinhardt L.W."/>
            <person name="Bailey B.A."/>
            <person name="Cohen S.P."/>
        </authorList>
    </citation>
    <scope>NUCLEOTIDE SEQUENCE [LARGE SCALE GENOMIC DNA]</scope>
    <source>
        <strain evidence="7 8">GH-19</strain>
    </source>
</reference>
<keyword evidence="4 6" id="KW-1133">Transmembrane helix</keyword>
<sequence>MSSELQRSTGIDPTQLARFGARVLLNQIGLSAEQLARLAAGALLTVGSTIILPSIGIAVINAIGFTSAGVAAGSLAATIQSVFCGAFTGGLFSAFQSLGATAVIASPPVLGVGAALVIIGGVAYVVSKVRESRRGVGL</sequence>
<protein>
    <recommendedName>
        <fullName evidence="9">MFS transporter</fullName>
    </recommendedName>
</protein>
<accession>A0ABR1JIZ6</accession>